<dbReference type="OrthoDB" id="5805277at2759"/>
<reference evidence="2 3" key="2">
    <citation type="submission" date="2018-11" db="EMBL/GenBank/DDBJ databases">
        <authorList>
            <consortium name="Pathogen Informatics"/>
        </authorList>
    </citation>
    <scope>NUCLEOTIDE SEQUENCE [LARGE SCALE GENOMIC DNA]</scope>
    <source>
        <strain evidence="2 3">MHpl1</strain>
    </source>
</reference>
<proteinExistence type="predicted"/>
<accession>A0A0N4VUI4</accession>
<organism evidence="4">
    <name type="scientific">Haemonchus placei</name>
    <name type="common">Barber's pole worm</name>
    <dbReference type="NCBI Taxonomy" id="6290"/>
    <lineage>
        <taxon>Eukaryota</taxon>
        <taxon>Metazoa</taxon>
        <taxon>Ecdysozoa</taxon>
        <taxon>Nematoda</taxon>
        <taxon>Chromadorea</taxon>
        <taxon>Rhabditida</taxon>
        <taxon>Rhabditina</taxon>
        <taxon>Rhabditomorpha</taxon>
        <taxon>Strongyloidea</taxon>
        <taxon>Trichostrongylidae</taxon>
        <taxon>Haemonchus</taxon>
    </lineage>
</organism>
<evidence type="ECO:0000313" key="2">
    <source>
        <dbReference type="EMBL" id="VDO07179.1"/>
    </source>
</evidence>
<reference evidence="4" key="1">
    <citation type="submission" date="2017-02" db="UniProtKB">
        <authorList>
            <consortium name="WormBaseParasite"/>
        </authorList>
    </citation>
    <scope>IDENTIFICATION</scope>
</reference>
<evidence type="ECO:0000313" key="3">
    <source>
        <dbReference type="Proteomes" id="UP000268014"/>
    </source>
</evidence>
<dbReference type="WBParaSite" id="HPLM_0000095101-mRNA-1">
    <property type="protein sequence ID" value="HPLM_0000095101-mRNA-1"/>
    <property type="gene ID" value="HPLM_0000095101"/>
</dbReference>
<evidence type="ECO:0000313" key="4">
    <source>
        <dbReference type="WBParaSite" id="HPLM_0000095101-mRNA-1"/>
    </source>
</evidence>
<sequence>MTKEEFDDWLAGRGFLWKDCPSPNYGNLRKATRQKCLSGKDRRWKLQCPLRSCRQPGVDRKAQKGDGSNARGGRAHRPAVESMVPRCARRALHEQRCTDWRTEYHRAGRRNNIVRCKYNVDRVMRKDWLVGGIQDGTKVVFIEIVDKRDAAAQERIIRQTSLQGEPFGLICGVVTITSPISLTLTRRFTIVSNLWIQRPESTLSGLRGCGLFEGQDPQTTRLQRRFLGCPLLRSFAEVAV</sequence>
<name>A0A0N4VUI4_HAEPC</name>
<dbReference type="Proteomes" id="UP000268014">
    <property type="component" value="Unassembled WGS sequence"/>
</dbReference>
<feature type="region of interest" description="Disordered" evidence="1">
    <location>
        <begin position="55"/>
        <end position="80"/>
    </location>
</feature>
<protein>
    <submittedName>
        <fullName evidence="4">Transposase</fullName>
    </submittedName>
</protein>
<keyword evidence="3" id="KW-1185">Reference proteome</keyword>
<evidence type="ECO:0000256" key="1">
    <source>
        <dbReference type="SAM" id="MobiDB-lite"/>
    </source>
</evidence>
<dbReference type="AlphaFoldDB" id="A0A0N4VUI4"/>
<dbReference type="EMBL" id="UZAF01001024">
    <property type="protein sequence ID" value="VDO07179.1"/>
    <property type="molecule type" value="Genomic_DNA"/>
</dbReference>
<gene>
    <name evidence="2" type="ORF">HPLM_LOCUS952</name>
</gene>